<dbReference type="PROSITE" id="PS51905">
    <property type="entry name" value="ZF_UBZ1"/>
    <property type="match status" value="2"/>
</dbReference>
<dbReference type="Pfam" id="PF07888">
    <property type="entry name" value="CALCOCO1"/>
    <property type="match status" value="1"/>
</dbReference>
<dbReference type="Proteomes" id="UP001230051">
    <property type="component" value="Unassembled WGS sequence"/>
</dbReference>
<evidence type="ECO:0000313" key="13">
    <source>
        <dbReference type="Proteomes" id="UP001230051"/>
    </source>
</evidence>
<dbReference type="Gene3D" id="6.20.250.40">
    <property type="match status" value="1"/>
</dbReference>
<dbReference type="EMBL" id="JAGXEW010000003">
    <property type="protein sequence ID" value="KAK1173118.1"/>
    <property type="molecule type" value="Genomic_DNA"/>
</dbReference>
<protein>
    <recommendedName>
        <fullName evidence="11">UBZ1-type domain-containing protein</fullName>
    </recommendedName>
</protein>
<evidence type="ECO:0000256" key="1">
    <source>
        <dbReference type="ARBA" id="ARBA00022703"/>
    </source>
</evidence>
<dbReference type="InterPro" id="IPR041611">
    <property type="entry name" value="SKICH"/>
</dbReference>
<dbReference type="InterPro" id="IPR012852">
    <property type="entry name" value="CALCOCO1-like"/>
</dbReference>
<feature type="region of interest" description="Disordered" evidence="10">
    <location>
        <begin position="663"/>
        <end position="684"/>
    </location>
</feature>
<dbReference type="FunFam" id="2.60.40.2840:FF:000002">
    <property type="entry name" value="Tax1-binding protein 1 isoform 2"/>
    <property type="match status" value="1"/>
</dbReference>
<dbReference type="Gene3D" id="2.60.40.2840">
    <property type="match status" value="1"/>
</dbReference>
<feature type="coiled-coil region" evidence="9">
    <location>
        <begin position="159"/>
        <end position="298"/>
    </location>
</feature>
<keyword evidence="3" id="KW-0677">Repeat</keyword>
<accession>A0AAD8GES9</accession>
<keyword evidence="13" id="KW-1185">Reference proteome</keyword>
<dbReference type="GO" id="GO:0006915">
    <property type="term" value="P:apoptotic process"/>
    <property type="evidence" value="ECO:0007669"/>
    <property type="project" value="UniProtKB-KW"/>
</dbReference>
<evidence type="ECO:0000256" key="2">
    <source>
        <dbReference type="ARBA" id="ARBA00022723"/>
    </source>
</evidence>
<feature type="coiled-coil region" evidence="9">
    <location>
        <begin position="540"/>
        <end position="609"/>
    </location>
</feature>
<dbReference type="AlphaFoldDB" id="A0AAD8GES9"/>
<dbReference type="GO" id="GO:0008270">
    <property type="term" value="F:zinc ion binding"/>
    <property type="evidence" value="ECO:0007669"/>
    <property type="project" value="UniProtKB-KW"/>
</dbReference>
<evidence type="ECO:0000256" key="10">
    <source>
        <dbReference type="SAM" id="MobiDB-lite"/>
    </source>
</evidence>
<comment type="caution">
    <text evidence="12">The sequence shown here is derived from an EMBL/GenBank/DDBJ whole genome shotgun (WGS) entry which is preliminary data.</text>
</comment>
<reference evidence="12" key="1">
    <citation type="submission" date="2022-02" db="EMBL/GenBank/DDBJ databases">
        <title>Atlantic sturgeon de novo genome assembly.</title>
        <authorList>
            <person name="Stock M."/>
            <person name="Klopp C."/>
            <person name="Guiguen Y."/>
            <person name="Cabau C."/>
            <person name="Parinello H."/>
            <person name="Santidrian Yebra-Pimentel E."/>
            <person name="Kuhl H."/>
            <person name="Dirks R.P."/>
            <person name="Guessner J."/>
            <person name="Wuertz S."/>
            <person name="Du K."/>
            <person name="Schartl M."/>
        </authorList>
    </citation>
    <scope>NUCLEOTIDE SEQUENCE</scope>
    <source>
        <strain evidence="12">STURGEONOMICS-FGT-2020</strain>
        <tissue evidence="12">Whole blood</tissue>
    </source>
</reference>
<evidence type="ECO:0000256" key="4">
    <source>
        <dbReference type="ARBA" id="ARBA00022771"/>
    </source>
</evidence>
<gene>
    <name evidence="12" type="ORF">AOXY_G3161</name>
</gene>
<evidence type="ECO:0000313" key="12">
    <source>
        <dbReference type="EMBL" id="KAK1173118.1"/>
    </source>
</evidence>
<evidence type="ECO:0000256" key="7">
    <source>
        <dbReference type="ARBA" id="ARBA00054517"/>
    </source>
</evidence>
<comment type="function">
    <text evidence="7">May have anti-apoptotic activity.</text>
</comment>
<keyword evidence="2" id="KW-0479">Metal-binding</keyword>
<feature type="domain" description="UBZ1-type" evidence="11">
    <location>
        <begin position="750"/>
        <end position="776"/>
    </location>
</feature>
<name>A0AAD8GES9_ACIOX</name>
<sequence>MSLFEDLSASGNTTETSNFAHVIFQNVAKSYLPHAALECHYTLTPYIRPHPKDWVGIFKVGWSTARDYYTFLWSPLSEKYVEGTSVNCVVVFQGYYVPNDVAEFYQFCYVTHKGEIRGASTPFQFRATSPTDDLLTMEDESNSDILVVTTKAGMLEYKMEEALKEKEELMKVMSMLQKEKDQLAEQAEKLGKAVDQEKEMCAQVKKDYRDILNESQTLKDENEEMKKKCENATSRILELENDLIGVSQKAIEKETELYSIRGRLKKLSLEKELLESQLKNEKDEKELYKSQLKNTELDNTKLTVEVQTLKSVAVNNENMLTQLREESGMLKMCIAEKEKAQKEMLTASSTKAETGFLREQLRKSEDQLQATRQEVSMLAAELRDVFSVRDKTMSDLYTARLEIDSLKSRLVDAEAECKAKEGMLQNTKAIAEKNEKEGPVKNSMVEQELRREVEDLKLRLRMAAEHYKEKYKECQKLQKQAVKLTEQAESKKTTVAFSFQPTETAANPDTAGAVTIPPVSPASSDTVLDLLAQEKIQVMNKEMSERNRKWKQMLTEEKEKSSRYADELAKVELKLKEQFKINESLKLQLAAEENRAKELQEKIENQLERVTGGQSSQRAVQVGMTQPVLQQYQIPYSPENLPSTLVAVRPPELHYRNPYYTQHKRDGADGTFSPDQVHRPPIGTPTWDSNVVCIQPARNLSRPDGLEDSEELSNGEDDAENVQSAASDTQHSLLQDHRAHFCFDSSIDVCKKCPLCEVIFPPNYNQSKFEEHVESHWKVCPICNEQFPLDFDQCIFEKHVQTHFDGNVLNFD</sequence>
<keyword evidence="5" id="KW-0862">Zinc</keyword>
<dbReference type="CDD" id="cd21970">
    <property type="entry name" value="Zn-C2H2_TAX1BP1_rpt2"/>
    <property type="match status" value="1"/>
</dbReference>
<dbReference type="InterPro" id="IPR051002">
    <property type="entry name" value="UBA_autophagy_assoc_protein"/>
</dbReference>
<proteinExistence type="predicted"/>
<dbReference type="PANTHER" id="PTHR31915:SF8">
    <property type="entry name" value="TAX1-BINDING PROTEIN 1"/>
    <property type="match status" value="1"/>
</dbReference>
<feature type="coiled-coil region" evidence="9">
    <location>
        <begin position="354"/>
        <end position="494"/>
    </location>
</feature>
<evidence type="ECO:0000259" key="11">
    <source>
        <dbReference type="PROSITE" id="PS51905"/>
    </source>
</evidence>
<feature type="compositionally biased region" description="Acidic residues" evidence="10">
    <location>
        <begin position="706"/>
        <end position="720"/>
    </location>
</feature>
<feature type="region of interest" description="Disordered" evidence="10">
    <location>
        <begin position="699"/>
        <end position="728"/>
    </location>
</feature>
<dbReference type="PANTHER" id="PTHR31915">
    <property type="entry name" value="SKICH DOMAIN-CONTAINING PROTEIN"/>
    <property type="match status" value="1"/>
</dbReference>
<dbReference type="InterPro" id="IPR041641">
    <property type="entry name" value="CALCOCO1/2_Zn_UBZ1"/>
</dbReference>
<dbReference type="CDD" id="cd21969">
    <property type="entry name" value="Zn-C2H2_TAX1BP1_rpt1"/>
    <property type="match status" value="1"/>
</dbReference>
<evidence type="ECO:0000256" key="5">
    <source>
        <dbReference type="ARBA" id="ARBA00022833"/>
    </source>
</evidence>
<evidence type="ECO:0000256" key="6">
    <source>
        <dbReference type="ARBA" id="ARBA00023054"/>
    </source>
</evidence>
<evidence type="ECO:0000256" key="9">
    <source>
        <dbReference type="SAM" id="Coils"/>
    </source>
</evidence>
<keyword evidence="6 9" id="KW-0175">Coiled coil</keyword>
<dbReference type="Pfam" id="PF18112">
    <property type="entry name" value="Zn-C2H2_12"/>
    <property type="match status" value="2"/>
</dbReference>
<evidence type="ECO:0000256" key="3">
    <source>
        <dbReference type="ARBA" id="ARBA00022737"/>
    </source>
</evidence>
<dbReference type="Pfam" id="PF17751">
    <property type="entry name" value="SKICH"/>
    <property type="match status" value="1"/>
</dbReference>
<organism evidence="12 13">
    <name type="scientific">Acipenser oxyrinchus oxyrinchus</name>
    <dbReference type="NCBI Taxonomy" id="40147"/>
    <lineage>
        <taxon>Eukaryota</taxon>
        <taxon>Metazoa</taxon>
        <taxon>Chordata</taxon>
        <taxon>Craniata</taxon>
        <taxon>Vertebrata</taxon>
        <taxon>Euteleostomi</taxon>
        <taxon>Actinopterygii</taxon>
        <taxon>Chondrostei</taxon>
        <taxon>Acipenseriformes</taxon>
        <taxon>Acipenseridae</taxon>
        <taxon>Acipenser</taxon>
    </lineage>
</organism>
<keyword evidence="1" id="KW-0053">Apoptosis</keyword>
<evidence type="ECO:0000256" key="8">
    <source>
        <dbReference type="PROSITE-ProRule" id="PRU01253"/>
    </source>
</evidence>
<keyword evidence="4 8" id="KW-0863">Zinc-finger</keyword>
<feature type="domain" description="UBZ1-type" evidence="11">
    <location>
        <begin position="777"/>
        <end position="803"/>
    </location>
</feature>